<name>A0A4C1VSE3_EUMVA</name>
<comment type="caution">
    <text evidence="2">The sequence shown here is derived from an EMBL/GenBank/DDBJ whole genome shotgun (WGS) entry which is preliminary data.</text>
</comment>
<dbReference type="Proteomes" id="UP000299102">
    <property type="component" value="Unassembled WGS sequence"/>
</dbReference>
<organism evidence="2 3">
    <name type="scientific">Eumeta variegata</name>
    <name type="common">Bagworm moth</name>
    <name type="synonym">Eumeta japonica</name>
    <dbReference type="NCBI Taxonomy" id="151549"/>
    <lineage>
        <taxon>Eukaryota</taxon>
        <taxon>Metazoa</taxon>
        <taxon>Ecdysozoa</taxon>
        <taxon>Arthropoda</taxon>
        <taxon>Hexapoda</taxon>
        <taxon>Insecta</taxon>
        <taxon>Pterygota</taxon>
        <taxon>Neoptera</taxon>
        <taxon>Endopterygota</taxon>
        <taxon>Lepidoptera</taxon>
        <taxon>Glossata</taxon>
        <taxon>Ditrysia</taxon>
        <taxon>Tineoidea</taxon>
        <taxon>Psychidae</taxon>
        <taxon>Oiketicinae</taxon>
        <taxon>Eumeta</taxon>
    </lineage>
</organism>
<reference evidence="2 3" key="1">
    <citation type="journal article" date="2019" name="Commun. Biol.">
        <title>The bagworm genome reveals a unique fibroin gene that provides high tensile strength.</title>
        <authorList>
            <person name="Kono N."/>
            <person name="Nakamura H."/>
            <person name="Ohtoshi R."/>
            <person name="Tomita M."/>
            <person name="Numata K."/>
            <person name="Arakawa K."/>
        </authorList>
    </citation>
    <scope>NUCLEOTIDE SEQUENCE [LARGE SCALE GENOMIC DNA]</scope>
</reference>
<evidence type="ECO:0000256" key="1">
    <source>
        <dbReference type="SAM" id="MobiDB-lite"/>
    </source>
</evidence>
<dbReference type="Gene3D" id="3.40.50.300">
    <property type="entry name" value="P-loop containing nucleotide triphosphate hydrolases"/>
    <property type="match status" value="2"/>
</dbReference>
<proteinExistence type="predicted"/>
<evidence type="ECO:0000313" key="3">
    <source>
        <dbReference type="Proteomes" id="UP000299102"/>
    </source>
</evidence>
<feature type="region of interest" description="Disordered" evidence="1">
    <location>
        <begin position="229"/>
        <end position="257"/>
    </location>
</feature>
<accession>A0A4C1VSE3</accession>
<dbReference type="AlphaFoldDB" id="A0A4C1VSE3"/>
<evidence type="ECO:0000313" key="2">
    <source>
        <dbReference type="EMBL" id="GBP41257.1"/>
    </source>
</evidence>
<protein>
    <submittedName>
        <fullName evidence="2">Uncharacterized protein</fullName>
    </submittedName>
</protein>
<keyword evidence="3" id="KW-1185">Reference proteome</keyword>
<dbReference type="EMBL" id="BGZK01000396">
    <property type="protein sequence ID" value="GBP41257.1"/>
    <property type="molecule type" value="Genomic_DNA"/>
</dbReference>
<sequence>MNIVHMVAYSATSGLMALDEEQTERMERPKYITSSYDPIVVTARCTSTIRKAARDLWEILASKLGADVIRKVRTMALVLLNSFRGPKGCDRLIVEEILMSHFGAIVMVTRLAGAKEVLLMGDVNNYLHLQAKPIRDGVHSIKPGGDRHEGTALHLQEPDGCRKFGKGEVTRILTIHKAQSLTSRRTVIVRTTAKLKLYDSISHAVVATARHIVSWVILGGRRMCPAFMPSTSSSRGCTARLSKRPAQSRNSSESDRPNYSVRGFSFIAFQQIRRRKA</sequence>
<dbReference type="InterPro" id="IPR027417">
    <property type="entry name" value="P-loop_NTPase"/>
</dbReference>
<gene>
    <name evidence="2" type="ORF">EVAR_32983_1</name>
</gene>
<dbReference type="OrthoDB" id="9995375at2759"/>